<evidence type="ECO:0000256" key="7">
    <source>
        <dbReference type="ARBA" id="ARBA00022918"/>
    </source>
</evidence>
<evidence type="ECO:0000256" key="2">
    <source>
        <dbReference type="ARBA" id="ARBA00022679"/>
    </source>
</evidence>
<dbReference type="GO" id="GO:0004519">
    <property type="term" value="F:endonuclease activity"/>
    <property type="evidence" value="ECO:0007669"/>
    <property type="project" value="UniProtKB-KW"/>
</dbReference>
<feature type="coiled-coil region" evidence="9">
    <location>
        <begin position="70"/>
        <end position="97"/>
    </location>
</feature>
<evidence type="ECO:0000313" key="11">
    <source>
        <dbReference type="EMBL" id="GEU75964.1"/>
    </source>
</evidence>
<evidence type="ECO:0000256" key="3">
    <source>
        <dbReference type="ARBA" id="ARBA00022695"/>
    </source>
</evidence>
<comment type="caution">
    <text evidence="11">The sequence shown here is derived from an EMBL/GenBank/DDBJ whole genome shotgun (WGS) entry which is preliminary data.</text>
</comment>
<feature type="domain" description="Reverse transcriptase/retrotransposon-derived protein RNase H-like" evidence="10">
    <location>
        <begin position="140"/>
        <end position="222"/>
    </location>
</feature>
<accession>A0A6L2MUM6</accession>
<dbReference type="FunFam" id="3.10.10.10:FF:000007">
    <property type="entry name" value="Retrovirus-related Pol polyprotein from transposon 17.6-like Protein"/>
    <property type="match status" value="1"/>
</dbReference>
<keyword evidence="9" id="KW-0175">Coiled coil</keyword>
<proteinExistence type="predicted"/>
<dbReference type="PANTHER" id="PTHR37984:SF5">
    <property type="entry name" value="PROTEIN NYNRIN-LIKE"/>
    <property type="match status" value="1"/>
</dbReference>
<keyword evidence="3" id="KW-0548">Nucleotidyltransferase</keyword>
<gene>
    <name evidence="11" type="ORF">Tci_047942</name>
</gene>
<dbReference type="Gene3D" id="3.10.10.10">
    <property type="entry name" value="HIV Type 1 Reverse Transcriptase, subunit A, domain 1"/>
    <property type="match status" value="1"/>
</dbReference>
<evidence type="ECO:0000256" key="8">
    <source>
        <dbReference type="ARBA" id="ARBA00023268"/>
    </source>
</evidence>
<evidence type="ECO:0000256" key="4">
    <source>
        <dbReference type="ARBA" id="ARBA00022722"/>
    </source>
</evidence>
<protein>
    <recommendedName>
        <fullName evidence="10">Reverse transcriptase/retrotransposon-derived protein RNase H-like domain-containing protein</fullName>
    </recommendedName>
</protein>
<evidence type="ECO:0000256" key="9">
    <source>
        <dbReference type="SAM" id="Coils"/>
    </source>
</evidence>
<evidence type="ECO:0000256" key="6">
    <source>
        <dbReference type="ARBA" id="ARBA00022801"/>
    </source>
</evidence>
<dbReference type="EMBL" id="BKCJ010007187">
    <property type="protein sequence ID" value="GEU75964.1"/>
    <property type="molecule type" value="Genomic_DNA"/>
</dbReference>
<dbReference type="GO" id="GO:0003964">
    <property type="term" value="F:RNA-directed DNA polymerase activity"/>
    <property type="evidence" value="ECO:0007669"/>
    <property type="project" value="UniProtKB-KW"/>
</dbReference>
<reference evidence="11" key="1">
    <citation type="journal article" date="2019" name="Sci. Rep.">
        <title>Draft genome of Tanacetum cinerariifolium, the natural source of mosquito coil.</title>
        <authorList>
            <person name="Yamashiro T."/>
            <person name="Shiraishi A."/>
            <person name="Satake H."/>
            <person name="Nakayama K."/>
        </authorList>
    </citation>
    <scope>NUCLEOTIDE SEQUENCE</scope>
</reference>
<dbReference type="SUPFAM" id="SSF56672">
    <property type="entry name" value="DNA/RNA polymerases"/>
    <property type="match status" value="1"/>
</dbReference>
<name>A0A6L2MUM6_TANCI</name>
<dbReference type="Gene3D" id="3.30.70.270">
    <property type="match status" value="1"/>
</dbReference>
<sequence>MLRVFREWPKEKVEYPMSAKTEEQKLKDIAIVRNFFNIFLDDLSGLPPSREIKLHIDLIPGAMLVVKSPYHLAPTEMEELSNQIKELQDQGSRYFSKIDLRSRFHQLRVHEDDIPKTTFRTRYGHFKFIVMPFGLKNAPVTLKDKLCNVPVLALPYGPQDFVVYYDASCQGLGCVLMQRDKVIAYASQQLKSHEKNYTTHDLELGVVVFVLKIWRHYLAFQQLDCKIHYHLGKENIVADALTRKEIIKPRRVQAMYMIIQSGIKSKILGAHNEASKVVNAPAEMLQGIDKHMELLESIFYST</sequence>
<keyword evidence="2" id="KW-0808">Transferase</keyword>
<dbReference type="InterPro" id="IPR043128">
    <property type="entry name" value="Rev_trsase/Diguanyl_cyclase"/>
</dbReference>
<keyword evidence="8" id="KW-0511">Multifunctional enzyme</keyword>
<dbReference type="GO" id="GO:0008233">
    <property type="term" value="F:peptidase activity"/>
    <property type="evidence" value="ECO:0007669"/>
    <property type="project" value="UniProtKB-KW"/>
</dbReference>
<evidence type="ECO:0000256" key="1">
    <source>
        <dbReference type="ARBA" id="ARBA00022670"/>
    </source>
</evidence>
<dbReference type="InterPro" id="IPR041577">
    <property type="entry name" value="RT_RNaseH_2"/>
</dbReference>
<dbReference type="GO" id="GO:0006508">
    <property type="term" value="P:proteolysis"/>
    <property type="evidence" value="ECO:0007669"/>
    <property type="project" value="UniProtKB-KW"/>
</dbReference>
<evidence type="ECO:0000256" key="5">
    <source>
        <dbReference type="ARBA" id="ARBA00022759"/>
    </source>
</evidence>
<dbReference type="Pfam" id="PF17919">
    <property type="entry name" value="RT_RNaseH_2"/>
    <property type="match status" value="1"/>
</dbReference>
<evidence type="ECO:0000259" key="10">
    <source>
        <dbReference type="Pfam" id="PF17919"/>
    </source>
</evidence>
<dbReference type="PANTHER" id="PTHR37984">
    <property type="entry name" value="PROTEIN CBG26694"/>
    <property type="match status" value="1"/>
</dbReference>
<dbReference type="InterPro" id="IPR050951">
    <property type="entry name" value="Retrovirus_Pol_polyprotein"/>
</dbReference>
<dbReference type="InterPro" id="IPR043502">
    <property type="entry name" value="DNA/RNA_pol_sf"/>
</dbReference>
<keyword evidence="4" id="KW-0540">Nuclease</keyword>
<keyword evidence="5" id="KW-0255">Endonuclease</keyword>
<organism evidence="11">
    <name type="scientific">Tanacetum cinerariifolium</name>
    <name type="common">Dalmatian daisy</name>
    <name type="synonym">Chrysanthemum cinerariifolium</name>
    <dbReference type="NCBI Taxonomy" id="118510"/>
    <lineage>
        <taxon>Eukaryota</taxon>
        <taxon>Viridiplantae</taxon>
        <taxon>Streptophyta</taxon>
        <taxon>Embryophyta</taxon>
        <taxon>Tracheophyta</taxon>
        <taxon>Spermatophyta</taxon>
        <taxon>Magnoliopsida</taxon>
        <taxon>eudicotyledons</taxon>
        <taxon>Gunneridae</taxon>
        <taxon>Pentapetalae</taxon>
        <taxon>asterids</taxon>
        <taxon>campanulids</taxon>
        <taxon>Asterales</taxon>
        <taxon>Asteraceae</taxon>
        <taxon>Asteroideae</taxon>
        <taxon>Anthemideae</taxon>
        <taxon>Anthemidinae</taxon>
        <taxon>Tanacetum</taxon>
    </lineage>
</organism>
<keyword evidence="1" id="KW-0645">Protease</keyword>
<keyword evidence="6" id="KW-0378">Hydrolase</keyword>
<dbReference type="AlphaFoldDB" id="A0A6L2MUM6"/>
<keyword evidence="7" id="KW-0695">RNA-directed DNA polymerase</keyword>